<dbReference type="Proteomes" id="UP001180087">
    <property type="component" value="Chromosome"/>
</dbReference>
<dbReference type="EMBL" id="CP129113">
    <property type="protein sequence ID" value="WLV23596.1"/>
    <property type="molecule type" value="Genomic_DNA"/>
</dbReference>
<evidence type="ECO:0000256" key="1">
    <source>
        <dbReference type="SAM" id="Phobius"/>
    </source>
</evidence>
<gene>
    <name evidence="2" type="primary">yqfD</name>
    <name evidence="2" type="ORF">QR721_08020</name>
</gene>
<protein>
    <submittedName>
        <fullName evidence="2">Sporulation protein YqfD</fullName>
    </submittedName>
</protein>
<keyword evidence="1" id="KW-0812">Transmembrane</keyword>
<dbReference type="Pfam" id="PF06898">
    <property type="entry name" value="YqfD"/>
    <property type="match status" value="1"/>
</dbReference>
<keyword evidence="1" id="KW-0472">Membrane</keyword>
<feature type="transmembrane region" description="Helical" evidence="1">
    <location>
        <begin position="91"/>
        <end position="110"/>
    </location>
</feature>
<sequence>MAKHQGTFMTGYVTIVVTGKLPERFFQACAKAGIPAWDIRKTGTDTCRGRIEKVHIPAIRELRRGYNFKIRFVEKKGLPFLWRGFLRKKEWFAAAVLSLLLIIFLSNILWRVEVSGVPHELEVKIEKQLKKYGIHSGAWLFTLDEPSTIQHKLLQDVPQLLWIGVKKSGTSLELRGVEKTIVAKEETKEPRHLIASKNGVIKKMYVSKGRPMKQVDDYVEKGDLLVSGELGENLEESSDEEDEEKTKKKGTIVAADGDIRARTWYETKVTVPLNATYETLTGNSKKKYYMRFGDFHLPVWGFGSTDYKHTQHDYEENKIRFIKWDMPMQFVTDTLSEKELISRKRTHKEAIAVALEQAKQELQLQLGPEASIVAGKVLHQTIENGKVKLSLYLTAEENIALAEPIKK</sequence>
<proteinExistence type="predicted"/>
<dbReference type="PIRSF" id="PIRSF029895">
    <property type="entry name" value="SpoIV"/>
    <property type="match status" value="1"/>
</dbReference>
<reference evidence="2" key="1">
    <citation type="submission" date="2023-06" db="EMBL/GenBank/DDBJ databases">
        <title>A Treasure from Seagulls: Isolation and Description of Aciduricobacillus qingdaonensis gen. nov., sp. nov., a Rare Obligately Uric Acid-utilizing Member in the Family Bacillaceae.</title>
        <authorList>
            <person name="Liu W."/>
            <person name="Wang B."/>
        </authorList>
    </citation>
    <scope>NUCLEOTIDE SEQUENCE</scope>
    <source>
        <strain evidence="2">44XB</strain>
    </source>
</reference>
<dbReference type="NCBIfam" id="TIGR02876">
    <property type="entry name" value="spore_yqfD"/>
    <property type="match status" value="1"/>
</dbReference>
<keyword evidence="3" id="KW-1185">Reference proteome</keyword>
<accession>A0ABY9KSB8</accession>
<evidence type="ECO:0000313" key="3">
    <source>
        <dbReference type="Proteomes" id="UP001180087"/>
    </source>
</evidence>
<dbReference type="InterPro" id="IPR010690">
    <property type="entry name" value="YqfD"/>
</dbReference>
<organism evidence="2 3">
    <name type="scientific">Aciduricibacillus chroicocephali</name>
    <dbReference type="NCBI Taxonomy" id="3054939"/>
    <lineage>
        <taxon>Bacteria</taxon>
        <taxon>Bacillati</taxon>
        <taxon>Bacillota</taxon>
        <taxon>Bacilli</taxon>
        <taxon>Bacillales</taxon>
        <taxon>Bacillaceae</taxon>
        <taxon>Aciduricibacillus</taxon>
    </lineage>
</organism>
<evidence type="ECO:0000313" key="2">
    <source>
        <dbReference type="EMBL" id="WLV23596.1"/>
    </source>
</evidence>
<keyword evidence="1" id="KW-1133">Transmembrane helix</keyword>
<name>A0ABY9KSB8_9BACI</name>
<dbReference type="RefSeq" id="WP_348025759.1">
    <property type="nucleotide sequence ID" value="NZ_CP129113.1"/>
</dbReference>